<proteinExistence type="predicted"/>
<organism evidence="4 5">
    <name type="scientific">Actinomadura gamaensis</name>
    <dbReference type="NCBI Taxonomy" id="1763541"/>
    <lineage>
        <taxon>Bacteria</taxon>
        <taxon>Bacillati</taxon>
        <taxon>Actinomycetota</taxon>
        <taxon>Actinomycetes</taxon>
        <taxon>Streptosporangiales</taxon>
        <taxon>Thermomonosporaceae</taxon>
        <taxon>Actinomadura</taxon>
    </lineage>
</organism>
<dbReference type="InterPro" id="IPR027417">
    <property type="entry name" value="P-loop_NTPase"/>
</dbReference>
<dbReference type="InterPro" id="IPR003593">
    <property type="entry name" value="AAA+_ATPase"/>
</dbReference>
<feature type="domain" description="AAA+ ATPase" evidence="3">
    <location>
        <begin position="27"/>
        <end position="215"/>
    </location>
</feature>
<dbReference type="GO" id="GO:0005524">
    <property type="term" value="F:ATP binding"/>
    <property type="evidence" value="ECO:0007669"/>
    <property type="project" value="UniProtKB-KW"/>
</dbReference>
<evidence type="ECO:0000313" key="4">
    <source>
        <dbReference type="EMBL" id="MFC4910337.1"/>
    </source>
</evidence>
<reference evidence="5" key="1">
    <citation type="journal article" date="2019" name="Int. J. Syst. Evol. Microbiol.">
        <title>The Global Catalogue of Microorganisms (GCM) 10K type strain sequencing project: providing services to taxonomists for standard genome sequencing and annotation.</title>
        <authorList>
            <consortium name="The Broad Institute Genomics Platform"/>
            <consortium name="The Broad Institute Genome Sequencing Center for Infectious Disease"/>
            <person name="Wu L."/>
            <person name="Ma J."/>
        </authorList>
    </citation>
    <scope>NUCLEOTIDE SEQUENCE [LARGE SCALE GENOMIC DNA]</scope>
    <source>
        <strain evidence="5">KLKA75</strain>
    </source>
</reference>
<evidence type="ECO:0000256" key="2">
    <source>
        <dbReference type="ARBA" id="ARBA00022840"/>
    </source>
</evidence>
<gene>
    <name evidence="4" type="ORF">ACFPCY_23695</name>
</gene>
<dbReference type="PANTHER" id="PTHR43582">
    <property type="entry name" value="LINEARMYCIN RESISTANCE ATP-BINDING PROTEIN LNRL"/>
    <property type="match status" value="1"/>
</dbReference>
<evidence type="ECO:0000259" key="3">
    <source>
        <dbReference type="SMART" id="SM00382"/>
    </source>
</evidence>
<comment type="caution">
    <text evidence="4">The sequence shown here is derived from an EMBL/GenBank/DDBJ whole genome shotgun (WGS) entry which is preliminary data.</text>
</comment>
<dbReference type="EMBL" id="JBHSIT010000007">
    <property type="protein sequence ID" value="MFC4910337.1"/>
    <property type="molecule type" value="Genomic_DNA"/>
</dbReference>
<dbReference type="RefSeq" id="WP_378258609.1">
    <property type="nucleotide sequence ID" value="NZ_JBHSIT010000007.1"/>
</dbReference>
<keyword evidence="1" id="KW-0547">Nucleotide-binding</keyword>
<dbReference type="SMART" id="SM00382">
    <property type="entry name" value="AAA"/>
    <property type="match status" value="1"/>
</dbReference>
<sequence>MRVSADGLSMRGRRGMVYADVSFTLPAGGLLAVSGAGGTGRTALLLTLGGRMKPTGGKAVVGPFRLPDRLRAVQRISALGIVAGVNELDPALTVREHVGEALDLHEGLFGRWRGRAQRVRRALERVGLGDLDVTLTADELAPEEARLLGAACALVGRPGLLLLDDVDEGLPLDRQRALWERLRAIADSGVTVVASCQDPAPARGLALDLHLENPR</sequence>
<protein>
    <submittedName>
        <fullName evidence="4">ATP-binding cassette domain-containing protein</fullName>
    </submittedName>
</protein>
<dbReference type="Proteomes" id="UP001595872">
    <property type="component" value="Unassembled WGS sequence"/>
</dbReference>
<dbReference type="PANTHER" id="PTHR43582:SF2">
    <property type="entry name" value="LINEARMYCIN RESISTANCE ATP-BINDING PROTEIN LNRL"/>
    <property type="match status" value="1"/>
</dbReference>
<keyword evidence="2 4" id="KW-0067">ATP-binding</keyword>
<dbReference type="Pfam" id="PF00005">
    <property type="entry name" value="ABC_tran"/>
    <property type="match status" value="1"/>
</dbReference>
<keyword evidence="5" id="KW-1185">Reference proteome</keyword>
<evidence type="ECO:0000313" key="5">
    <source>
        <dbReference type="Proteomes" id="UP001595872"/>
    </source>
</evidence>
<dbReference type="InterPro" id="IPR003439">
    <property type="entry name" value="ABC_transporter-like_ATP-bd"/>
</dbReference>
<name>A0ABV9U1K0_9ACTN</name>
<accession>A0ABV9U1K0</accession>
<dbReference type="Gene3D" id="3.40.50.300">
    <property type="entry name" value="P-loop containing nucleotide triphosphate hydrolases"/>
    <property type="match status" value="1"/>
</dbReference>
<evidence type="ECO:0000256" key="1">
    <source>
        <dbReference type="ARBA" id="ARBA00022741"/>
    </source>
</evidence>
<dbReference type="SUPFAM" id="SSF52540">
    <property type="entry name" value="P-loop containing nucleoside triphosphate hydrolases"/>
    <property type="match status" value="1"/>
</dbReference>